<reference evidence="2 3" key="1">
    <citation type="submission" date="2018-04" db="EMBL/GenBank/DDBJ databases">
        <title>Genomic Encyclopedia of Archaeal and Bacterial Type Strains, Phase II (KMG-II): from individual species to whole genera.</title>
        <authorList>
            <person name="Goeker M."/>
        </authorList>
    </citation>
    <scope>NUCLEOTIDE SEQUENCE [LARGE SCALE GENOMIC DNA]</scope>
    <source>
        <strain evidence="2 3">DSM 45787</strain>
    </source>
</reference>
<sequence>MPYADFLNVNVLLFFMMVICVILMVLYIRERGKNK</sequence>
<proteinExistence type="predicted"/>
<evidence type="ECO:0000313" key="2">
    <source>
        <dbReference type="EMBL" id="PTX53759.1"/>
    </source>
</evidence>
<keyword evidence="3" id="KW-1185">Reference proteome</keyword>
<accession>A0A2T6BCG0</accession>
<organism evidence="2 3">
    <name type="scientific">Melghirimyces profundicolus</name>
    <dbReference type="NCBI Taxonomy" id="1242148"/>
    <lineage>
        <taxon>Bacteria</taxon>
        <taxon>Bacillati</taxon>
        <taxon>Bacillota</taxon>
        <taxon>Bacilli</taxon>
        <taxon>Bacillales</taxon>
        <taxon>Thermoactinomycetaceae</taxon>
        <taxon>Melghirimyces</taxon>
    </lineage>
</organism>
<dbReference type="Proteomes" id="UP000244240">
    <property type="component" value="Unassembled WGS sequence"/>
</dbReference>
<keyword evidence="1" id="KW-0812">Transmembrane</keyword>
<dbReference type="AlphaFoldDB" id="A0A2T6BCG0"/>
<protein>
    <submittedName>
        <fullName evidence="2">Uncharacterized protein</fullName>
    </submittedName>
</protein>
<keyword evidence="1" id="KW-1133">Transmembrane helix</keyword>
<keyword evidence="1" id="KW-0472">Membrane</keyword>
<comment type="caution">
    <text evidence="2">The sequence shown here is derived from an EMBL/GenBank/DDBJ whole genome shotgun (WGS) entry which is preliminary data.</text>
</comment>
<gene>
    <name evidence="2" type="ORF">C8P63_12648</name>
</gene>
<evidence type="ECO:0000313" key="3">
    <source>
        <dbReference type="Proteomes" id="UP000244240"/>
    </source>
</evidence>
<feature type="transmembrane region" description="Helical" evidence="1">
    <location>
        <begin position="6"/>
        <end position="28"/>
    </location>
</feature>
<dbReference type="EMBL" id="QBKR01000026">
    <property type="protein sequence ID" value="PTX53759.1"/>
    <property type="molecule type" value="Genomic_DNA"/>
</dbReference>
<name>A0A2T6BCG0_9BACL</name>
<evidence type="ECO:0000256" key="1">
    <source>
        <dbReference type="SAM" id="Phobius"/>
    </source>
</evidence>